<reference evidence="2 3" key="1">
    <citation type="submission" date="2020-03" db="EMBL/GenBank/DDBJ databases">
        <title>WGS of the type strain of Planosporangium spp.</title>
        <authorList>
            <person name="Thawai C."/>
        </authorList>
    </citation>
    <scope>NUCLEOTIDE SEQUENCE [LARGE SCALE GENOMIC DNA]</scope>
    <source>
        <strain evidence="2 3">TBRC 5610</strain>
    </source>
</reference>
<evidence type="ECO:0000313" key="2">
    <source>
        <dbReference type="EMBL" id="NJC68265.1"/>
    </source>
</evidence>
<dbReference type="EMBL" id="JAATVY010000001">
    <property type="protein sequence ID" value="NJC68265.1"/>
    <property type="molecule type" value="Genomic_DNA"/>
</dbReference>
<feature type="region of interest" description="Disordered" evidence="1">
    <location>
        <begin position="139"/>
        <end position="174"/>
    </location>
</feature>
<name>A0ABX0XQL4_9ACTN</name>
<proteinExistence type="predicted"/>
<comment type="caution">
    <text evidence="2">The sequence shown here is derived from an EMBL/GenBank/DDBJ whole genome shotgun (WGS) entry which is preliminary data.</text>
</comment>
<dbReference type="Pfam" id="PF05534">
    <property type="entry name" value="HicB"/>
    <property type="match status" value="1"/>
</dbReference>
<gene>
    <name evidence="2" type="ORF">HC031_00810</name>
</gene>
<evidence type="ECO:0000256" key="1">
    <source>
        <dbReference type="SAM" id="MobiDB-lite"/>
    </source>
</evidence>
<evidence type="ECO:0000313" key="3">
    <source>
        <dbReference type="Proteomes" id="UP000722989"/>
    </source>
</evidence>
<dbReference type="SUPFAM" id="SSF47598">
    <property type="entry name" value="Ribbon-helix-helix"/>
    <property type="match status" value="1"/>
</dbReference>
<dbReference type="InterPro" id="IPR010985">
    <property type="entry name" value="Ribbon_hlx_hlx"/>
</dbReference>
<protein>
    <submittedName>
        <fullName evidence="2">Toxin-antitoxin system HicB family antitoxin</fullName>
    </submittedName>
</protein>
<dbReference type="InterPro" id="IPR013321">
    <property type="entry name" value="Arc_rbn_hlx_hlx"/>
</dbReference>
<keyword evidence="3" id="KW-1185">Reference proteome</keyword>
<dbReference type="InterPro" id="IPR008651">
    <property type="entry name" value="Uncharacterised_HicB"/>
</dbReference>
<organism evidence="2 3">
    <name type="scientific">Planosporangium thailandense</name>
    <dbReference type="NCBI Taxonomy" id="765197"/>
    <lineage>
        <taxon>Bacteria</taxon>
        <taxon>Bacillati</taxon>
        <taxon>Actinomycetota</taxon>
        <taxon>Actinomycetes</taxon>
        <taxon>Micromonosporales</taxon>
        <taxon>Micromonosporaceae</taxon>
        <taxon>Planosporangium</taxon>
    </lineage>
</organism>
<accession>A0ABX0XQL4</accession>
<dbReference type="Gene3D" id="1.10.1220.10">
    <property type="entry name" value="Met repressor-like"/>
    <property type="match status" value="1"/>
</dbReference>
<dbReference type="RefSeq" id="WP_167923165.1">
    <property type="nucleotide sequence ID" value="NZ_JAATVY010000001.1"/>
</dbReference>
<sequence length="174" mass="18370">MDLTPYLETLRRDLASAAAPGGPDVARAADLLAGSLEASVRLCLLEVLSDATAEITTQLDAANVEVRLRGREADLVVTETPHLTAPTPPPPPSGETGDLARITLRMPEPLKEQVEQAATAEGVSVNAWLVRAITAALYAGPHRPPVPPMPPMPPAPPRSPRGQRGRRITGFAQS</sequence>
<feature type="compositionally biased region" description="Pro residues" evidence="1">
    <location>
        <begin position="142"/>
        <end position="159"/>
    </location>
</feature>
<dbReference type="Proteomes" id="UP000722989">
    <property type="component" value="Unassembled WGS sequence"/>
</dbReference>